<dbReference type="Proteomes" id="UP001567571">
    <property type="component" value="Unassembled WGS sequence"/>
</dbReference>
<evidence type="ECO:0000313" key="6">
    <source>
        <dbReference type="Proteomes" id="UP001501425"/>
    </source>
</evidence>
<feature type="binding site" evidence="3">
    <location>
        <position position="28"/>
    </location>
    <ligand>
        <name>a divalent metal cation</name>
        <dbReference type="ChEBI" id="CHEBI:60240"/>
        <label>1</label>
    </ligand>
</feature>
<organism evidence="4 6">
    <name type="scientific">Halorubrum ejinorense</name>
    <dbReference type="NCBI Taxonomy" id="425309"/>
    <lineage>
        <taxon>Archaea</taxon>
        <taxon>Methanobacteriati</taxon>
        <taxon>Methanobacteriota</taxon>
        <taxon>Stenosarchaea group</taxon>
        <taxon>Halobacteria</taxon>
        <taxon>Halobacteriales</taxon>
        <taxon>Haloferacaceae</taxon>
        <taxon>Halorubrum</taxon>
    </lineage>
</organism>
<proteinExistence type="predicted"/>
<keyword evidence="2" id="KW-0378">Hydrolase</keyword>
<feature type="binding site" evidence="3">
    <location>
        <position position="213"/>
    </location>
    <ligand>
        <name>a divalent metal cation</name>
        <dbReference type="ChEBI" id="CHEBI:60240"/>
        <label>2</label>
    </ligand>
</feature>
<evidence type="ECO:0000256" key="2">
    <source>
        <dbReference type="ARBA" id="ARBA00022801"/>
    </source>
</evidence>
<feature type="binding site" evidence="3">
    <location>
        <position position="26"/>
    </location>
    <ligand>
        <name>a divalent metal cation</name>
        <dbReference type="ChEBI" id="CHEBI:60240"/>
        <label>1</label>
    </ligand>
</feature>
<feature type="binding site" evidence="3">
    <location>
        <position position="319"/>
    </location>
    <ligand>
        <name>a divalent metal cation</name>
        <dbReference type="ChEBI" id="CHEBI:60240"/>
        <label>1</label>
    </ligand>
</feature>
<dbReference type="SUPFAM" id="SSF51556">
    <property type="entry name" value="Metallo-dependent hydrolases"/>
    <property type="match status" value="1"/>
</dbReference>
<dbReference type="PROSITE" id="PS51347">
    <property type="entry name" value="PHOSPHOTRIESTERASE_2"/>
    <property type="match status" value="1"/>
</dbReference>
<evidence type="ECO:0000313" key="7">
    <source>
        <dbReference type="Proteomes" id="UP001567571"/>
    </source>
</evidence>
<dbReference type="PROSITE" id="PS01322">
    <property type="entry name" value="PHOSPHOTRIESTERASE_1"/>
    <property type="match status" value="1"/>
</dbReference>
<gene>
    <name evidence="5" type="ORF">ABNG02_16230</name>
    <name evidence="4" type="ORF">GCM10008994_20930</name>
</gene>
<dbReference type="Pfam" id="PF02126">
    <property type="entry name" value="PTE"/>
    <property type="match status" value="1"/>
</dbReference>
<evidence type="ECO:0000313" key="4">
    <source>
        <dbReference type="EMBL" id="GAA0545823.1"/>
    </source>
</evidence>
<dbReference type="RefSeq" id="WP_343778881.1">
    <property type="nucleotide sequence ID" value="NZ_BAAADQ010000012.1"/>
</dbReference>
<dbReference type="InterPro" id="IPR001559">
    <property type="entry name" value="Phosphotriesterase"/>
</dbReference>
<dbReference type="EMBL" id="BAAADQ010000012">
    <property type="protein sequence ID" value="GAA0545823.1"/>
    <property type="molecule type" value="Genomic_DNA"/>
</dbReference>
<reference evidence="4" key="2">
    <citation type="submission" date="2023-12" db="EMBL/GenBank/DDBJ databases">
        <authorList>
            <person name="Sun Q."/>
            <person name="Inoue M."/>
        </authorList>
    </citation>
    <scope>NUCLEOTIDE SEQUENCE</scope>
    <source>
        <strain evidence="4">JCM 14265</strain>
    </source>
</reference>
<dbReference type="AlphaFoldDB" id="A0AAV3STM7"/>
<keyword evidence="1 3" id="KW-0479">Metal-binding</keyword>
<reference evidence="5 7" key="3">
    <citation type="submission" date="2024-06" db="EMBL/GenBank/DDBJ databases">
        <title>Halorubrum miltondacostae sp. nov., a potential PHA producer isolated from an inland solar saltern in Rio Maior, Portugal.</title>
        <authorList>
            <person name="Albuquerque L."/>
            <person name="Viver T."/>
            <person name="Barroso C."/>
            <person name="Claudino R."/>
            <person name="Galvan M."/>
            <person name="Simoes G."/>
            <person name="Lobo Da Cunha A."/>
            <person name="Egas C."/>
        </authorList>
    </citation>
    <scope>NUCLEOTIDE SEQUENCE [LARGE SCALE GENOMIC DNA]</scope>
    <source>
        <strain evidence="5 7">DSM 18646</strain>
    </source>
</reference>
<dbReference type="PANTHER" id="PTHR10819:SF3">
    <property type="entry name" value="PHOSPHOTRIESTERASE-RELATED PROTEIN"/>
    <property type="match status" value="1"/>
</dbReference>
<evidence type="ECO:0000313" key="5">
    <source>
        <dbReference type="EMBL" id="MEZ3168861.1"/>
    </source>
</evidence>
<dbReference type="InterPro" id="IPR017947">
    <property type="entry name" value="AryldialkylPase_Zn-BS"/>
</dbReference>
<comment type="caution">
    <text evidence="4">The sequence shown here is derived from an EMBL/GenBank/DDBJ whole genome shotgun (WGS) entry which is preliminary data.</text>
</comment>
<name>A0AAV3STM7_9EURY</name>
<evidence type="ECO:0000256" key="3">
    <source>
        <dbReference type="PIRSR" id="PIRSR601559-52"/>
    </source>
</evidence>
<sequence>MADENGSILTVEGPIDPDELGVTLPHEHVFADWNADKFTEPDSAVERRLARQEMSMDNQWRVRKDPVSNRDNLRLDSFEDAVEELVRYRRAGGDAIVDVTPKNVGGDPQRVRGIARETGVTIVHGTAFYMRSSHPPRIDEMSRDDIAEEFVSDVRTGIDDTTVRAGIIGEIGVTDTADGDDGGIDHEFHDAELKVLRAGVDAALRTGVSLSIHPPFRRTEEYPTSRRCLEILDIIEKEGLAPDRVVFCHRDQSKWLESDLTYQKELAERGAYVEFDLFGHPESPRPTYDDAQPGDTDRIKWIREMIAEGYDSRLLLSHDVFLKRCLVKYGGDGYDYIVSTILPALREYGVAQADLETVVERNPRDVLTLAEPET</sequence>
<feature type="binding site" evidence="3">
    <location>
        <position position="170"/>
    </location>
    <ligand>
        <name>a divalent metal cation</name>
        <dbReference type="ChEBI" id="CHEBI:60240"/>
        <label>1</label>
    </ligand>
</feature>
<feature type="binding site" evidence="3">
    <location>
        <position position="170"/>
    </location>
    <ligand>
        <name>a divalent metal cation</name>
        <dbReference type="ChEBI" id="CHEBI:60240"/>
        <label>2</label>
    </ligand>
</feature>
<comment type="cofactor">
    <cofactor evidence="3">
        <name>a divalent metal cation</name>
        <dbReference type="ChEBI" id="CHEBI:60240"/>
    </cofactor>
    <text evidence="3">Binds 2 divalent metal cations per subunit.</text>
</comment>
<dbReference type="PANTHER" id="PTHR10819">
    <property type="entry name" value="PHOSPHOTRIESTERASE-RELATED"/>
    <property type="match status" value="1"/>
</dbReference>
<protein>
    <submittedName>
        <fullName evidence="4">Phosphotriesterase</fullName>
    </submittedName>
</protein>
<keyword evidence="7" id="KW-1185">Reference proteome</keyword>
<dbReference type="GO" id="GO:0016788">
    <property type="term" value="F:hydrolase activity, acting on ester bonds"/>
    <property type="evidence" value="ECO:0007669"/>
    <property type="project" value="InterPro"/>
</dbReference>
<dbReference type="GO" id="GO:0008270">
    <property type="term" value="F:zinc ion binding"/>
    <property type="evidence" value="ECO:0007669"/>
    <property type="project" value="InterPro"/>
</dbReference>
<dbReference type="Gene3D" id="3.20.20.140">
    <property type="entry name" value="Metal-dependent hydrolases"/>
    <property type="match status" value="1"/>
</dbReference>
<feature type="binding site" evidence="3">
    <location>
        <position position="249"/>
    </location>
    <ligand>
        <name>a divalent metal cation</name>
        <dbReference type="ChEBI" id="CHEBI:60240"/>
        <label>2</label>
    </ligand>
</feature>
<reference evidence="4" key="1">
    <citation type="journal article" date="2014" name="Int. J. Syst. Evol. Microbiol.">
        <title>Complete genome sequence of Corynebacterium casei LMG S-19264T (=DSM 44701T), isolated from a smear-ripened cheese.</title>
        <authorList>
            <consortium name="US DOE Joint Genome Institute (JGI-PGF)"/>
            <person name="Walter F."/>
            <person name="Albersmeier A."/>
            <person name="Kalinowski J."/>
            <person name="Ruckert C."/>
        </authorList>
    </citation>
    <scope>NUCLEOTIDE SEQUENCE</scope>
    <source>
        <strain evidence="4">JCM 14265</strain>
    </source>
</reference>
<dbReference type="EMBL" id="JBEDNW010000011">
    <property type="protein sequence ID" value="MEZ3168861.1"/>
    <property type="molecule type" value="Genomic_DNA"/>
</dbReference>
<accession>A0AAV3STM7</accession>
<dbReference type="InterPro" id="IPR032466">
    <property type="entry name" value="Metal_Hydrolase"/>
</dbReference>
<evidence type="ECO:0000256" key="1">
    <source>
        <dbReference type="ARBA" id="ARBA00022723"/>
    </source>
</evidence>
<dbReference type="Proteomes" id="UP001501425">
    <property type="component" value="Unassembled WGS sequence"/>
</dbReference>